<name>G4ZTP6_PHYSP</name>
<evidence type="ECO:0008006" key="4">
    <source>
        <dbReference type="Google" id="ProtNLM"/>
    </source>
</evidence>
<feature type="region of interest" description="Disordered" evidence="1">
    <location>
        <begin position="55"/>
        <end position="81"/>
    </location>
</feature>
<organism evidence="2 3">
    <name type="scientific">Phytophthora sojae (strain P6497)</name>
    <name type="common">Soybean stem and root rot agent</name>
    <name type="synonym">Phytophthora megasperma f. sp. glycines</name>
    <dbReference type="NCBI Taxonomy" id="1094619"/>
    <lineage>
        <taxon>Eukaryota</taxon>
        <taxon>Sar</taxon>
        <taxon>Stramenopiles</taxon>
        <taxon>Oomycota</taxon>
        <taxon>Peronosporomycetes</taxon>
        <taxon>Peronosporales</taxon>
        <taxon>Peronosporaceae</taxon>
        <taxon>Phytophthora</taxon>
    </lineage>
</organism>
<proteinExistence type="predicted"/>
<accession>G4ZTP6</accession>
<evidence type="ECO:0000313" key="3">
    <source>
        <dbReference type="Proteomes" id="UP000002640"/>
    </source>
</evidence>
<evidence type="ECO:0000256" key="1">
    <source>
        <dbReference type="SAM" id="MobiDB-lite"/>
    </source>
</evidence>
<dbReference type="InParanoid" id="G4ZTP6"/>
<dbReference type="GeneID" id="20640385"/>
<dbReference type="Proteomes" id="UP000002640">
    <property type="component" value="Unassembled WGS sequence"/>
</dbReference>
<reference evidence="2 3" key="1">
    <citation type="journal article" date="2006" name="Science">
        <title>Phytophthora genome sequences uncover evolutionary origins and mechanisms of pathogenesis.</title>
        <authorList>
            <person name="Tyler B.M."/>
            <person name="Tripathy S."/>
            <person name="Zhang X."/>
            <person name="Dehal P."/>
            <person name="Jiang R.H."/>
            <person name="Aerts A."/>
            <person name="Arredondo F.D."/>
            <person name="Baxter L."/>
            <person name="Bensasson D."/>
            <person name="Beynon J.L."/>
            <person name="Chapman J."/>
            <person name="Damasceno C.M."/>
            <person name="Dorrance A.E."/>
            <person name="Dou D."/>
            <person name="Dickerman A.W."/>
            <person name="Dubchak I.L."/>
            <person name="Garbelotto M."/>
            <person name="Gijzen M."/>
            <person name="Gordon S.G."/>
            <person name="Govers F."/>
            <person name="Grunwald N.J."/>
            <person name="Huang W."/>
            <person name="Ivors K.L."/>
            <person name="Jones R.W."/>
            <person name="Kamoun S."/>
            <person name="Krampis K."/>
            <person name="Lamour K.H."/>
            <person name="Lee M.K."/>
            <person name="McDonald W.H."/>
            <person name="Medina M."/>
            <person name="Meijer H.J."/>
            <person name="Nordberg E.K."/>
            <person name="Maclean D.J."/>
            <person name="Ospina-Giraldo M.D."/>
            <person name="Morris P.F."/>
            <person name="Phuntumart V."/>
            <person name="Putnam N.H."/>
            <person name="Rash S."/>
            <person name="Rose J.K."/>
            <person name="Sakihama Y."/>
            <person name="Salamov A.A."/>
            <person name="Savidor A."/>
            <person name="Scheuring C.F."/>
            <person name="Smith B.M."/>
            <person name="Sobral B.W."/>
            <person name="Terry A."/>
            <person name="Torto-Alalibo T.A."/>
            <person name="Win J."/>
            <person name="Xu Z."/>
            <person name="Zhang H."/>
            <person name="Grigoriev I.V."/>
            <person name="Rokhsar D.S."/>
            <person name="Boore J.L."/>
        </authorList>
    </citation>
    <scope>NUCLEOTIDE SEQUENCE [LARGE SCALE GENOMIC DNA]</scope>
    <source>
        <strain evidence="2 3">P6497</strain>
    </source>
</reference>
<dbReference type="RefSeq" id="XP_009530386.1">
    <property type="nucleotide sequence ID" value="XM_009532091.1"/>
</dbReference>
<gene>
    <name evidence="2" type="ORF">PHYSODRAFT_286522</name>
</gene>
<dbReference type="EMBL" id="JH159156">
    <property type="protein sequence ID" value="EGZ12957.1"/>
    <property type="molecule type" value="Genomic_DNA"/>
</dbReference>
<dbReference type="AlphaFoldDB" id="G4ZTP6"/>
<sequence>MVQSMAAYDELNICLRCFVRVWGVPQSENSSEIAAFASFLCSYCLQSFDTKEEAEEHEQDCTANPNTAELEEGDAVQKSGA</sequence>
<evidence type="ECO:0000313" key="2">
    <source>
        <dbReference type="EMBL" id="EGZ12957.1"/>
    </source>
</evidence>
<dbReference type="KEGG" id="psoj:PHYSODRAFT_286522"/>
<protein>
    <recommendedName>
        <fullName evidence="4">C2H2-type domain-containing protein</fullName>
    </recommendedName>
</protein>
<keyword evidence="3" id="KW-1185">Reference proteome</keyword>